<reference evidence="10" key="1">
    <citation type="journal article" date="2020" name="Stud. Mycol.">
        <title>101 Dothideomycetes genomes: a test case for predicting lifestyles and emergence of pathogens.</title>
        <authorList>
            <person name="Haridas S."/>
            <person name="Albert R."/>
            <person name="Binder M."/>
            <person name="Bloem J."/>
            <person name="Labutti K."/>
            <person name="Salamov A."/>
            <person name="Andreopoulos B."/>
            <person name="Baker S."/>
            <person name="Barry K."/>
            <person name="Bills G."/>
            <person name="Bluhm B."/>
            <person name="Cannon C."/>
            <person name="Castanera R."/>
            <person name="Culley D."/>
            <person name="Daum C."/>
            <person name="Ezra D."/>
            <person name="Gonzalez J."/>
            <person name="Henrissat B."/>
            <person name="Kuo A."/>
            <person name="Liang C."/>
            <person name="Lipzen A."/>
            <person name="Lutzoni F."/>
            <person name="Magnuson J."/>
            <person name="Mondo S."/>
            <person name="Nolan M."/>
            <person name="Ohm R."/>
            <person name="Pangilinan J."/>
            <person name="Park H.-J."/>
            <person name="Ramirez L."/>
            <person name="Alfaro M."/>
            <person name="Sun H."/>
            <person name="Tritt A."/>
            <person name="Yoshinaga Y."/>
            <person name="Zwiers L.-H."/>
            <person name="Turgeon B."/>
            <person name="Goodwin S."/>
            <person name="Spatafora J."/>
            <person name="Crous P."/>
            <person name="Grigoriev I."/>
        </authorList>
    </citation>
    <scope>NUCLEOTIDE SEQUENCE</scope>
    <source>
        <strain evidence="10">ATCC 16933</strain>
    </source>
</reference>
<comment type="subunit">
    <text evidence="9">Component of the TIM23 complex.</text>
</comment>
<dbReference type="EMBL" id="MU001688">
    <property type="protein sequence ID" value="KAF2455088.1"/>
    <property type="molecule type" value="Genomic_DNA"/>
</dbReference>
<evidence type="ECO:0000256" key="4">
    <source>
        <dbReference type="ARBA" id="ARBA00022692"/>
    </source>
</evidence>
<dbReference type="InterPro" id="IPR013261">
    <property type="entry name" value="Tim21"/>
</dbReference>
<evidence type="ECO:0000256" key="9">
    <source>
        <dbReference type="RuleBase" id="RU367142"/>
    </source>
</evidence>
<evidence type="ECO:0000313" key="10">
    <source>
        <dbReference type="EMBL" id="KAF2455088.1"/>
    </source>
</evidence>
<dbReference type="OrthoDB" id="436405at2759"/>
<comment type="similarity">
    <text evidence="2 9">Belongs to the TIM21 family.</text>
</comment>
<keyword evidence="9" id="KW-0999">Mitochondrion inner membrane</keyword>
<dbReference type="InterPro" id="IPR038552">
    <property type="entry name" value="Tim21_IMS_sf"/>
</dbReference>
<dbReference type="Gene3D" id="3.10.450.320">
    <property type="entry name" value="Mitochondrial import inner membrane translocase subunit Tim21"/>
    <property type="match status" value="1"/>
</dbReference>
<evidence type="ECO:0000256" key="8">
    <source>
        <dbReference type="ARBA" id="ARBA00023136"/>
    </source>
</evidence>
<keyword evidence="9" id="KW-0811">Translocation</keyword>
<gene>
    <name evidence="10" type="ORF">BDY21DRAFT_290024</name>
</gene>
<comment type="subcellular location">
    <subcellularLocation>
        <location evidence="9">Mitochondrion inner membrane</location>
        <topology evidence="9">Single-pass membrane protein</topology>
    </subcellularLocation>
    <subcellularLocation>
        <location evidence="1">Mitochondrion membrane</location>
        <topology evidence="1">Single-pass membrane protein</topology>
    </subcellularLocation>
</comment>
<dbReference type="PANTHER" id="PTHR13032:SF6">
    <property type="entry name" value="MITOCHONDRIAL IMPORT INNER MEMBRANE TRANSLOCASE SUBUNIT TIM21"/>
    <property type="match status" value="1"/>
</dbReference>
<sequence length="235" mass="26274">MEVLRFAGRPRTTVQSLKSTFASTRKLACAQTYATHSTLGDSSKGSSSRRQVTVGNDDGRVLWGDLSVREKAARTTQQSFNFLVVIAGIAATGTVAAVLYWDVFSSNSKTHHYGRIVERVKKDPRVEELLGPSNKLHAHGRPQQSRWARNWSIANSRIEKDAIGVEHMYMSFFVSGPLDSGHAHVHLTKRPGQDEFETKLLTLDIRGKERLVLENADGDKTKKTEPGKIFGIRWR</sequence>
<dbReference type="GO" id="GO:0030150">
    <property type="term" value="P:protein import into mitochondrial matrix"/>
    <property type="evidence" value="ECO:0007669"/>
    <property type="project" value="UniProtKB-UniRule"/>
</dbReference>
<keyword evidence="9" id="KW-0813">Transport</keyword>
<evidence type="ECO:0000313" key="11">
    <source>
        <dbReference type="Proteomes" id="UP000799766"/>
    </source>
</evidence>
<organism evidence="10 11">
    <name type="scientific">Lineolata rhizophorae</name>
    <dbReference type="NCBI Taxonomy" id="578093"/>
    <lineage>
        <taxon>Eukaryota</taxon>
        <taxon>Fungi</taxon>
        <taxon>Dikarya</taxon>
        <taxon>Ascomycota</taxon>
        <taxon>Pezizomycotina</taxon>
        <taxon>Dothideomycetes</taxon>
        <taxon>Dothideomycetes incertae sedis</taxon>
        <taxon>Lineolatales</taxon>
        <taxon>Lineolataceae</taxon>
        <taxon>Lineolata</taxon>
    </lineage>
</organism>
<keyword evidence="6 9" id="KW-1133">Transmembrane helix</keyword>
<keyword evidence="9" id="KW-0653">Protein transport</keyword>
<accession>A0A6A6NU51</accession>
<feature type="transmembrane region" description="Helical" evidence="9">
    <location>
        <begin position="80"/>
        <end position="101"/>
    </location>
</feature>
<evidence type="ECO:0000256" key="3">
    <source>
        <dbReference type="ARBA" id="ARBA00020726"/>
    </source>
</evidence>
<dbReference type="GO" id="GO:0005744">
    <property type="term" value="C:TIM23 mitochondrial import inner membrane translocase complex"/>
    <property type="evidence" value="ECO:0007669"/>
    <property type="project" value="UniProtKB-UniRule"/>
</dbReference>
<keyword evidence="11" id="KW-1185">Reference proteome</keyword>
<dbReference type="Pfam" id="PF08294">
    <property type="entry name" value="TIM21"/>
    <property type="match status" value="1"/>
</dbReference>
<comment type="function">
    <text evidence="9">Essential component of the TIM23 complex, a complex that mediates the translocation of transit peptide-containing proteins across the mitochondrial inner membrane.</text>
</comment>
<name>A0A6A6NU51_9PEZI</name>
<keyword evidence="7 9" id="KW-0496">Mitochondrion</keyword>
<evidence type="ECO:0000256" key="2">
    <source>
        <dbReference type="ARBA" id="ARBA00010867"/>
    </source>
</evidence>
<dbReference type="AlphaFoldDB" id="A0A6A6NU51"/>
<protein>
    <recommendedName>
        <fullName evidence="3 9">Mitochondrial import inner membrane translocase subunit Tim21</fullName>
    </recommendedName>
</protein>
<keyword evidence="8 9" id="KW-0472">Membrane</keyword>
<keyword evidence="4 9" id="KW-0812">Transmembrane</keyword>
<dbReference type="Proteomes" id="UP000799766">
    <property type="component" value="Unassembled WGS sequence"/>
</dbReference>
<evidence type="ECO:0000256" key="6">
    <source>
        <dbReference type="ARBA" id="ARBA00022989"/>
    </source>
</evidence>
<keyword evidence="5" id="KW-0809">Transit peptide</keyword>
<proteinExistence type="inferred from homology"/>
<evidence type="ECO:0000256" key="5">
    <source>
        <dbReference type="ARBA" id="ARBA00022946"/>
    </source>
</evidence>
<evidence type="ECO:0000256" key="7">
    <source>
        <dbReference type="ARBA" id="ARBA00023128"/>
    </source>
</evidence>
<dbReference type="PANTHER" id="PTHR13032">
    <property type="entry name" value="MITOCHONDRIAL IMPORT INNER MEMBRANE TRANSLOCASE SUBUNIT TIM21"/>
    <property type="match status" value="1"/>
</dbReference>
<evidence type="ECO:0000256" key="1">
    <source>
        <dbReference type="ARBA" id="ARBA00004304"/>
    </source>
</evidence>